<dbReference type="SMART" id="SM00342">
    <property type="entry name" value="HTH_ARAC"/>
    <property type="match status" value="1"/>
</dbReference>
<evidence type="ECO:0000313" key="5">
    <source>
        <dbReference type="EMBL" id="EIY30684.1"/>
    </source>
</evidence>
<sequence>MDKTVLDVRTITEYNDSLELETLHPLVAVVDLSKAKPMKHAKRMFSFYTVFLKDEKNCDILYGRRSYDYQKGSIICLAPGQVIGTADTGEVYQPKGWVLCFHPDLINGTSLSRNMKEYSYFSYEVNEALHVSERERLLFLDCLDKIQHELEHSIDRLSKRLIINHIETLLDYCLRFYERQFVTRTQDNQDILARFEYLLDDYFFNGTAKQKGLPTVKYCASEFRLSPNYFGDLIKKETGKTAQEYIHLKLIEAAKNLVLIPDKTISEIAYDLGFQYPQHFSRLFKKLTGYSPNEYRVIN</sequence>
<accession>I9FBU4</accession>
<dbReference type="InterPro" id="IPR020449">
    <property type="entry name" value="Tscrpt_reg_AraC-type_HTH"/>
</dbReference>
<dbReference type="OrthoDB" id="2600165at2"/>
<dbReference type="InterPro" id="IPR009057">
    <property type="entry name" value="Homeodomain-like_sf"/>
</dbReference>
<evidence type="ECO:0000256" key="2">
    <source>
        <dbReference type="ARBA" id="ARBA00023125"/>
    </source>
</evidence>
<reference evidence="5 6" key="1">
    <citation type="submission" date="2012-02" db="EMBL/GenBank/DDBJ databases">
        <title>The Genome Sequence of Bacteroides dorei CL02T12C06.</title>
        <authorList>
            <consortium name="The Broad Institute Genome Sequencing Platform"/>
            <person name="Earl A."/>
            <person name="Ward D."/>
            <person name="Feldgarden M."/>
            <person name="Gevers D."/>
            <person name="Zitomersky N.L."/>
            <person name="Coyne M.J."/>
            <person name="Comstock L.E."/>
            <person name="Young S.K."/>
            <person name="Zeng Q."/>
            <person name="Gargeya S."/>
            <person name="Fitzgerald M."/>
            <person name="Haas B."/>
            <person name="Abouelleil A."/>
            <person name="Alvarado L."/>
            <person name="Arachchi H.M."/>
            <person name="Berlin A."/>
            <person name="Chapman S.B."/>
            <person name="Gearin G."/>
            <person name="Goldberg J."/>
            <person name="Griggs A."/>
            <person name="Gujja S."/>
            <person name="Hansen M."/>
            <person name="Heiman D."/>
            <person name="Howarth C."/>
            <person name="Larimer J."/>
            <person name="Lui A."/>
            <person name="MacDonald P.J.P."/>
            <person name="McCowen C."/>
            <person name="Montmayeur A."/>
            <person name="Murphy C."/>
            <person name="Neiman D."/>
            <person name="Pearson M."/>
            <person name="Priest M."/>
            <person name="Roberts A."/>
            <person name="Saif S."/>
            <person name="Shea T."/>
            <person name="Sisk P."/>
            <person name="Stolte C."/>
            <person name="Sykes S."/>
            <person name="Wortman J."/>
            <person name="Nusbaum C."/>
            <person name="Birren B."/>
        </authorList>
    </citation>
    <scope>NUCLEOTIDE SEQUENCE [LARGE SCALE GENOMIC DNA]</scope>
    <source>
        <strain evidence="5 6">CL02T12C06</strain>
    </source>
</reference>
<keyword evidence="3" id="KW-0804">Transcription</keyword>
<dbReference type="PANTHER" id="PTHR43280">
    <property type="entry name" value="ARAC-FAMILY TRANSCRIPTIONAL REGULATOR"/>
    <property type="match status" value="1"/>
</dbReference>
<evidence type="ECO:0000259" key="4">
    <source>
        <dbReference type="PROSITE" id="PS01124"/>
    </source>
</evidence>
<evidence type="ECO:0000256" key="1">
    <source>
        <dbReference type="ARBA" id="ARBA00023015"/>
    </source>
</evidence>
<organism evidence="5 6">
    <name type="scientific">Phocaeicola dorei CL02T12C06</name>
    <dbReference type="NCBI Taxonomy" id="997876"/>
    <lineage>
        <taxon>Bacteria</taxon>
        <taxon>Pseudomonadati</taxon>
        <taxon>Bacteroidota</taxon>
        <taxon>Bacteroidia</taxon>
        <taxon>Bacteroidales</taxon>
        <taxon>Bacteroidaceae</taxon>
        <taxon>Phocaeicola</taxon>
    </lineage>
</organism>
<keyword evidence="2" id="KW-0238">DNA-binding</keyword>
<dbReference type="PROSITE" id="PS00041">
    <property type="entry name" value="HTH_ARAC_FAMILY_1"/>
    <property type="match status" value="1"/>
</dbReference>
<dbReference type="Proteomes" id="UP000005974">
    <property type="component" value="Unassembled WGS sequence"/>
</dbReference>
<dbReference type="EMBL" id="AGXJ01000064">
    <property type="protein sequence ID" value="EIY30684.1"/>
    <property type="molecule type" value="Genomic_DNA"/>
</dbReference>
<dbReference type="Pfam" id="PF12833">
    <property type="entry name" value="HTH_18"/>
    <property type="match status" value="1"/>
</dbReference>
<dbReference type="SUPFAM" id="SSF46689">
    <property type="entry name" value="Homeodomain-like"/>
    <property type="match status" value="1"/>
</dbReference>
<dbReference type="RefSeq" id="WP_007849291.1">
    <property type="nucleotide sequence ID" value="NZ_JH724135.1"/>
</dbReference>
<dbReference type="GO" id="GO:0003700">
    <property type="term" value="F:DNA-binding transcription factor activity"/>
    <property type="evidence" value="ECO:0007669"/>
    <property type="project" value="InterPro"/>
</dbReference>
<protein>
    <recommendedName>
        <fullName evidence="4">HTH araC/xylS-type domain-containing protein</fullName>
    </recommendedName>
</protein>
<keyword evidence="6" id="KW-1185">Reference proteome</keyword>
<dbReference type="InterPro" id="IPR018060">
    <property type="entry name" value="HTH_AraC"/>
</dbReference>
<gene>
    <name evidence="5" type="ORF">HMPREF1064_03451</name>
</gene>
<dbReference type="PRINTS" id="PR00032">
    <property type="entry name" value="HTHARAC"/>
</dbReference>
<dbReference type="PANTHER" id="PTHR43280:SF32">
    <property type="entry name" value="TRANSCRIPTIONAL REGULATORY PROTEIN"/>
    <property type="match status" value="1"/>
</dbReference>
<dbReference type="AlphaFoldDB" id="I9FBU4"/>
<evidence type="ECO:0000313" key="6">
    <source>
        <dbReference type="Proteomes" id="UP000005974"/>
    </source>
</evidence>
<dbReference type="HOGENOM" id="CLU_000445_88_11_10"/>
<keyword evidence="1" id="KW-0805">Transcription regulation</keyword>
<dbReference type="PROSITE" id="PS01124">
    <property type="entry name" value="HTH_ARAC_FAMILY_2"/>
    <property type="match status" value="1"/>
</dbReference>
<name>I9FBU4_9BACT</name>
<feature type="domain" description="HTH araC/xylS-type" evidence="4">
    <location>
        <begin position="215"/>
        <end position="298"/>
    </location>
</feature>
<dbReference type="InterPro" id="IPR018062">
    <property type="entry name" value="HTH_AraC-typ_CS"/>
</dbReference>
<comment type="caution">
    <text evidence="5">The sequence shown here is derived from an EMBL/GenBank/DDBJ whole genome shotgun (WGS) entry which is preliminary data.</text>
</comment>
<proteinExistence type="predicted"/>
<dbReference type="GO" id="GO:0043565">
    <property type="term" value="F:sequence-specific DNA binding"/>
    <property type="evidence" value="ECO:0007669"/>
    <property type="project" value="InterPro"/>
</dbReference>
<evidence type="ECO:0000256" key="3">
    <source>
        <dbReference type="ARBA" id="ARBA00023163"/>
    </source>
</evidence>
<dbReference type="PATRIC" id="fig|997876.3.peg.3587"/>
<dbReference type="Gene3D" id="1.10.10.60">
    <property type="entry name" value="Homeodomain-like"/>
    <property type="match status" value="2"/>
</dbReference>